<feature type="transmembrane region" description="Helical" evidence="1">
    <location>
        <begin position="145"/>
        <end position="165"/>
    </location>
</feature>
<feature type="transmembrane region" description="Helical" evidence="1">
    <location>
        <begin position="113"/>
        <end position="139"/>
    </location>
</feature>
<comment type="caution">
    <text evidence="2">The sequence shown here is derived from an EMBL/GenBank/DDBJ whole genome shotgun (WGS) entry which is preliminary data.</text>
</comment>
<proteinExistence type="predicted"/>
<keyword evidence="3" id="KW-1185">Reference proteome</keyword>
<reference evidence="2 3" key="1">
    <citation type="journal article" date="2022" name="Arch. Microbiol.">
        <title>Paraburkholderia bengalensis sp. nov. isolated from roots of Oryza sativa, IR64.</title>
        <authorList>
            <person name="Nag P."/>
            <person name="Mondal N."/>
            <person name="Sarkar J."/>
            <person name="Das S."/>
        </authorList>
    </citation>
    <scope>NUCLEOTIDE SEQUENCE [LARGE SCALE GENOMIC DNA]</scope>
    <source>
        <strain evidence="2 3">IR64_4_BI</strain>
    </source>
</reference>
<accession>A0ABU8IMW7</accession>
<keyword evidence="1" id="KW-1133">Transmembrane helix</keyword>
<name>A0ABU8IMW7_9BURK</name>
<keyword evidence="1" id="KW-0472">Membrane</keyword>
<dbReference type="Proteomes" id="UP001386437">
    <property type="component" value="Unassembled WGS sequence"/>
</dbReference>
<dbReference type="RefSeq" id="WP_336597242.1">
    <property type="nucleotide sequence ID" value="NZ_JACFYJ010000006.1"/>
</dbReference>
<sequence>MSGWSDALGVVAKLAPTIASVVGGPLAGGAVTALESVFGITSQPNASIDERQNAVAAAISGATPEQLAAMRKADQDYAARMAEAGFKNTETLASLAVQDRASARQMQISTKSLTAPFLALFVTLGFFGVLAVMMFVALPAATHDALMLMLGSLGTAWTGVIAYYFGSSAGSDRKTELLAGGQK</sequence>
<organism evidence="2 3">
    <name type="scientific">Paraburkholderia bengalensis</name>
    <dbReference type="NCBI Taxonomy" id="2747562"/>
    <lineage>
        <taxon>Bacteria</taxon>
        <taxon>Pseudomonadati</taxon>
        <taxon>Pseudomonadota</taxon>
        <taxon>Betaproteobacteria</taxon>
        <taxon>Burkholderiales</taxon>
        <taxon>Burkholderiaceae</taxon>
        <taxon>Paraburkholderia</taxon>
    </lineage>
</organism>
<evidence type="ECO:0000313" key="2">
    <source>
        <dbReference type="EMBL" id="MEI5996840.1"/>
    </source>
</evidence>
<evidence type="ECO:0000313" key="3">
    <source>
        <dbReference type="Proteomes" id="UP001386437"/>
    </source>
</evidence>
<evidence type="ECO:0008006" key="4">
    <source>
        <dbReference type="Google" id="ProtNLM"/>
    </source>
</evidence>
<evidence type="ECO:0000256" key="1">
    <source>
        <dbReference type="SAM" id="Phobius"/>
    </source>
</evidence>
<keyword evidence="1" id="KW-0812">Transmembrane</keyword>
<gene>
    <name evidence="2" type="ORF">H3V53_06380</name>
</gene>
<dbReference type="EMBL" id="JACFYJ010000006">
    <property type="protein sequence ID" value="MEI5996840.1"/>
    <property type="molecule type" value="Genomic_DNA"/>
</dbReference>
<protein>
    <recommendedName>
        <fullName evidence="4">Holin of 3TMs, for gene-transfer release</fullName>
    </recommendedName>
</protein>